<dbReference type="EMBL" id="AJWN02000032">
    <property type="protein sequence ID" value="OEE62833.1"/>
    <property type="molecule type" value="Genomic_DNA"/>
</dbReference>
<reference evidence="2 3" key="1">
    <citation type="journal article" date="2012" name="Science">
        <title>Ecological populations of bacteria act as socially cohesive units of antibiotic production and resistance.</title>
        <authorList>
            <person name="Cordero O.X."/>
            <person name="Wildschutte H."/>
            <person name="Kirkup B."/>
            <person name="Proehl S."/>
            <person name="Ngo L."/>
            <person name="Hussain F."/>
            <person name="Le Roux F."/>
            <person name="Mincer T."/>
            <person name="Polz M.F."/>
        </authorList>
    </citation>
    <scope>NUCLEOTIDE SEQUENCE [LARGE SCALE GENOMIC DNA]</scope>
    <source>
        <strain evidence="2 3">FF-454</strain>
    </source>
</reference>
<gene>
    <name evidence="2" type="ORF">A1OK_19825</name>
</gene>
<dbReference type="Proteomes" id="UP000095039">
    <property type="component" value="Unassembled WGS sequence"/>
</dbReference>
<evidence type="ECO:0000313" key="2">
    <source>
        <dbReference type="EMBL" id="OEE62833.1"/>
    </source>
</evidence>
<dbReference type="GO" id="GO:0008237">
    <property type="term" value="F:metallopeptidase activity"/>
    <property type="evidence" value="ECO:0007669"/>
    <property type="project" value="InterPro"/>
</dbReference>
<dbReference type="Pfam" id="PF09471">
    <property type="entry name" value="Peptidase_M64"/>
    <property type="match status" value="1"/>
</dbReference>
<evidence type="ECO:0000256" key="1">
    <source>
        <dbReference type="SAM" id="SignalP"/>
    </source>
</evidence>
<dbReference type="RefSeq" id="WP_016958530.1">
    <property type="nucleotide sequence ID" value="NZ_AJWN02000032.1"/>
</dbReference>
<evidence type="ECO:0008006" key="4">
    <source>
        <dbReference type="Google" id="ProtNLM"/>
    </source>
</evidence>
<keyword evidence="1" id="KW-0732">Signal</keyword>
<evidence type="ECO:0000313" key="3">
    <source>
        <dbReference type="Proteomes" id="UP000095039"/>
    </source>
</evidence>
<proteinExistence type="predicted"/>
<dbReference type="InterPro" id="IPR019026">
    <property type="entry name" value="Peptidase_M64_IgA"/>
</dbReference>
<protein>
    <recommendedName>
        <fullName evidence="4">Peptidase M64</fullName>
    </recommendedName>
</protein>
<feature type="signal peptide" evidence="1">
    <location>
        <begin position="1"/>
        <end position="20"/>
    </location>
</feature>
<dbReference type="SUPFAM" id="SSF55486">
    <property type="entry name" value="Metalloproteases ('zincins'), catalytic domain"/>
    <property type="match status" value="1"/>
</dbReference>
<feature type="chain" id="PRO_5009172614" description="Peptidase M64" evidence="1">
    <location>
        <begin position="21"/>
        <end position="1103"/>
    </location>
</feature>
<name>A0A1E5CBC8_9GAMM</name>
<organism evidence="2 3">
    <name type="scientific">Enterovibrio norvegicus FF-454</name>
    <dbReference type="NCBI Taxonomy" id="1185651"/>
    <lineage>
        <taxon>Bacteria</taxon>
        <taxon>Pseudomonadati</taxon>
        <taxon>Pseudomonadota</taxon>
        <taxon>Gammaproteobacteria</taxon>
        <taxon>Vibrionales</taxon>
        <taxon>Vibrionaceae</taxon>
        <taxon>Enterovibrio</taxon>
    </lineage>
</organism>
<accession>A0A1E5CBC8</accession>
<dbReference type="Gene3D" id="3.40.390.10">
    <property type="entry name" value="Collagenase (Catalytic Domain)"/>
    <property type="match status" value="1"/>
</dbReference>
<keyword evidence="3" id="KW-1185">Reference proteome</keyword>
<sequence length="1103" mass="123740">MLKKSALMILACLMTNYHSAALAGMDEILSNKDDVAFNYPIGQLVLKIQAFIDSDGVIDFSGDALSGLVGNDYNERTLPFYKAFLLNNKNINLNDITQLDTIIEDANSFHQHVDTLTGLEGAAYRFGLLNFNKAINTAILNNHSVIIEQLETSTANSDYLSLAALVSPVQQLTLAQAIINHNQDARTILGPQNQVYVDSYTSQMNNIMGYYSANLLSSSDGISFGHIKPELAPNSDSRVFVIRDDIYTFWNNVHPLSDVLLNAIGLYSGQSASYTLTQREAVDERLTAYVANNDVNFSFVNEPLNVSRHHAYYAQIEKNNPQPCTEIETFIKEGGDLYVYHDIADFVDSDYSAFEGTCLPRLVAQYYDINLSTRRDTYSRFHTINTITAPYTFTTVSGVAPTIDYPALGNNYDGEVYDPSVMYQEKHAPIMTFVELLISANINSELLAQRDLLIQAFDEENPEKYYLALIGVNRILGGINYQDPSLVRDGNQILLSENVISYPLYEYSLDGGLTYQPMTENKIRIFNQTYRAGDIRIKIKSDYVALLGYGEGEVFFAEQIDYDPSIRPVIDFDKPVYTSADGDHKLYTGRTDGKGWDLVITGDGYLERDRALFDIHVKNAIEAFLSYENLVPHIAMYNIHSVFVASNDRGADWSIEQGCDPITYDNCLVAENTPSPAIEHKNNKDTAFDAGFYNGGTFSEARALSVDNYRVRGTIAKVVPHYDMSMVMVNTNVYGGLGGMVPTSNKMNPHVFVHELGHSFGDLHDEYTYGGIRDPNFCDSNVCADFNKVPWRHFLPDNTTLDNVCKSTSAGCPAGTTGWYEGGLNQAKDMWRSTDISIMKENGYPFYAYNAERWANRLYAKTGYFSVIAPKHAALNQRFMTLHYTDQAEQVFAFNPSVEFYDEDGSEKRVQSFKWYINGVHQQALDNAKEIRYGEHEFSAYTVKLIAKDETGIIVKEEGTVSAFEWSVENNSAFSDNDVQATASNTTQLRAEIVIDRDGIRVEKVIPLEKEASLNTCSPQTFKGQTLQLVNDEDTLTFCAYNVGYSHKHSVLIAGGHEPENETYRFDVVLTEEMAGQTYRLESHSPRHRATTVSPITVDFSQY</sequence>
<comment type="caution">
    <text evidence="2">The sequence shown here is derived from an EMBL/GenBank/DDBJ whole genome shotgun (WGS) entry which is preliminary data.</text>
</comment>
<dbReference type="AlphaFoldDB" id="A0A1E5CBC8"/>
<dbReference type="InterPro" id="IPR024079">
    <property type="entry name" value="MetalloPept_cat_dom_sf"/>
</dbReference>